<evidence type="ECO:0000256" key="6">
    <source>
        <dbReference type="SAM" id="MobiDB-lite"/>
    </source>
</evidence>
<keyword evidence="10" id="KW-1185">Reference proteome</keyword>
<dbReference type="GO" id="GO:0022904">
    <property type="term" value="P:respiratory electron transport chain"/>
    <property type="evidence" value="ECO:0007669"/>
    <property type="project" value="InterPro"/>
</dbReference>
<comment type="subcellular location">
    <subcellularLocation>
        <location evidence="1">Cell membrane</location>
        <topology evidence="1">Multi-pass membrane protein</topology>
    </subcellularLocation>
</comment>
<proteinExistence type="predicted"/>
<evidence type="ECO:0000313" key="10">
    <source>
        <dbReference type="Proteomes" id="UP000607559"/>
    </source>
</evidence>
<dbReference type="InterPro" id="IPR011577">
    <property type="entry name" value="Cyt_b561_bac/Ni-Hgenase"/>
</dbReference>
<dbReference type="SUPFAM" id="SSF81342">
    <property type="entry name" value="Transmembrane di-heme cytochromes"/>
    <property type="match status" value="1"/>
</dbReference>
<sequence>MKKLVPKHPLAIRWMHWINFPVLFVMIWSGMLIYWANDVFKIHLGHNIIFSFFPDGFYKTLHLSRRLAEGMAFHFIFMWVFFLNGLAYVLYTLFSGEWRYLFPNKHSFKEAWQVLLHDLHIRKHSRRSTSASLVDGSDSARSGAPPQGKFNGAQKIAYTGIIVMGLGSVLTGLAIYKPIQFQWLCLCFGGYAAARIIHFILTLLYCIFFLVHVFQVILAGWNNFRAMVTGWEVVNIAPPPVVVATATVPAPLAAAPTAPTPAPSTPIEPPLTTPISDPVAPPPPPVDHPQTPSHE</sequence>
<evidence type="ECO:0000256" key="1">
    <source>
        <dbReference type="ARBA" id="ARBA00004651"/>
    </source>
</evidence>
<dbReference type="InterPro" id="IPR051542">
    <property type="entry name" value="Hydrogenase_cytochrome"/>
</dbReference>
<dbReference type="Gene3D" id="1.20.950.20">
    <property type="entry name" value="Transmembrane di-heme cytochromes, Chain C"/>
    <property type="match status" value="1"/>
</dbReference>
<evidence type="ECO:0000259" key="8">
    <source>
        <dbReference type="Pfam" id="PF01292"/>
    </source>
</evidence>
<feature type="transmembrane region" description="Helical" evidence="7">
    <location>
        <begin position="156"/>
        <end position="176"/>
    </location>
</feature>
<accession>A0A8J2XVJ7</accession>
<dbReference type="GO" id="GO:0020037">
    <property type="term" value="F:heme binding"/>
    <property type="evidence" value="ECO:0007669"/>
    <property type="project" value="TreeGrafter"/>
</dbReference>
<keyword evidence="3 7" id="KW-0812">Transmembrane</keyword>
<evidence type="ECO:0000313" key="9">
    <source>
        <dbReference type="EMBL" id="GGB19243.1"/>
    </source>
</evidence>
<comment type="caution">
    <text evidence="9">The sequence shown here is derived from an EMBL/GenBank/DDBJ whole genome shotgun (WGS) entry which is preliminary data.</text>
</comment>
<dbReference type="PANTHER" id="PTHR30485">
    <property type="entry name" value="NI/FE-HYDROGENASE 1 B-TYPE CYTOCHROME SUBUNIT"/>
    <property type="match status" value="1"/>
</dbReference>
<dbReference type="GO" id="GO:0009055">
    <property type="term" value="F:electron transfer activity"/>
    <property type="evidence" value="ECO:0007669"/>
    <property type="project" value="InterPro"/>
</dbReference>
<dbReference type="RefSeq" id="WP_188936678.1">
    <property type="nucleotide sequence ID" value="NZ_BMJC01000005.1"/>
</dbReference>
<feature type="transmembrane region" description="Helical" evidence="7">
    <location>
        <begin position="196"/>
        <end position="218"/>
    </location>
</feature>
<evidence type="ECO:0000256" key="4">
    <source>
        <dbReference type="ARBA" id="ARBA00022989"/>
    </source>
</evidence>
<dbReference type="Proteomes" id="UP000607559">
    <property type="component" value="Unassembled WGS sequence"/>
</dbReference>
<feature type="region of interest" description="Disordered" evidence="6">
    <location>
        <begin position="255"/>
        <end position="295"/>
    </location>
</feature>
<evidence type="ECO:0000256" key="5">
    <source>
        <dbReference type="ARBA" id="ARBA00023136"/>
    </source>
</evidence>
<keyword evidence="4 7" id="KW-1133">Transmembrane helix</keyword>
<keyword evidence="2" id="KW-1003">Cell membrane</keyword>
<gene>
    <name evidence="9" type="ORF">GCM10011511_48650</name>
</gene>
<dbReference type="AlphaFoldDB" id="A0A8J2XVJ7"/>
<evidence type="ECO:0000256" key="7">
    <source>
        <dbReference type="SAM" id="Phobius"/>
    </source>
</evidence>
<reference evidence="9" key="1">
    <citation type="journal article" date="2014" name="Int. J. Syst. Evol. Microbiol.">
        <title>Complete genome sequence of Corynebacterium casei LMG S-19264T (=DSM 44701T), isolated from a smear-ripened cheese.</title>
        <authorList>
            <consortium name="US DOE Joint Genome Institute (JGI-PGF)"/>
            <person name="Walter F."/>
            <person name="Albersmeier A."/>
            <person name="Kalinowski J."/>
            <person name="Ruckert C."/>
        </authorList>
    </citation>
    <scope>NUCLEOTIDE SEQUENCE</scope>
    <source>
        <strain evidence="9">CGMCC 1.15448</strain>
    </source>
</reference>
<dbReference type="EMBL" id="BMJC01000005">
    <property type="protein sequence ID" value="GGB19243.1"/>
    <property type="molecule type" value="Genomic_DNA"/>
</dbReference>
<dbReference type="InterPro" id="IPR016174">
    <property type="entry name" value="Di-haem_cyt_TM"/>
</dbReference>
<name>A0A8J2XVJ7_9BACT</name>
<keyword evidence="5 7" id="KW-0472">Membrane</keyword>
<feature type="transmembrane region" description="Helical" evidence="7">
    <location>
        <begin position="12"/>
        <end position="36"/>
    </location>
</feature>
<feature type="domain" description="Cytochrome b561 bacterial/Ni-hydrogenase" evidence="8">
    <location>
        <begin position="8"/>
        <end position="230"/>
    </location>
</feature>
<dbReference type="Pfam" id="PF01292">
    <property type="entry name" value="Ni_hydr_CYTB"/>
    <property type="match status" value="1"/>
</dbReference>
<reference evidence="9" key="2">
    <citation type="submission" date="2020-09" db="EMBL/GenBank/DDBJ databases">
        <authorList>
            <person name="Sun Q."/>
            <person name="Zhou Y."/>
        </authorList>
    </citation>
    <scope>NUCLEOTIDE SEQUENCE</scope>
    <source>
        <strain evidence="9">CGMCC 1.15448</strain>
    </source>
</reference>
<feature type="transmembrane region" description="Helical" evidence="7">
    <location>
        <begin position="71"/>
        <end position="94"/>
    </location>
</feature>
<dbReference type="PANTHER" id="PTHR30485:SF1">
    <property type="entry name" value="CYTOCHROME YDHU-RELATED"/>
    <property type="match status" value="1"/>
</dbReference>
<organism evidence="9 10">
    <name type="scientific">Puia dinghuensis</name>
    <dbReference type="NCBI Taxonomy" id="1792502"/>
    <lineage>
        <taxon>Bacteria</taxon>
        <taxon>Pseudomonadati</taxon>
        <taxon>Bacteroidota</taxon>
        <taxon>Chitinophagia</taxon>
        <taxon>Chitinophagales</taxon>
        <taxon>Chitinophagaceae</taxon>
        <taxon>Puia</taxon>
    </lineage>
</organism>
<dbReference type="GO" id="GO:0005886">
    <property type="term" value="C:plasma membrane"/>
    <property type="evidence" value="ECO:0007669"/>
    <property type="project" value="UniProtKB-SubCell"/>
</dbReference>
<evidence type="ECO:0000256" key="2">
    <source>
        <dbReference type="ARBA" id="ARBA00022475"/>
    </source>
</evidence>
<evidence type="ECO:0000256" key="3">
    <source>
        <dbReference type="ARBA" id="ARBA00022692"/>
    </source>
</evidence>
<feature type="compositionally biased region" description="Pro residues" evidence="6">
    <location>
        <begin position="258"/>
        <end position="272"/>
    </location>
</feature>
<protein>
    <submittedName>
        <fullName evidence="9">Thioredoxin reductase</fullName>
    </submittedName>
</protein>